<dbReference type="Proteomes" id="UP001597347">
    <property type="component" value="Unassembled WGS sequence"/>
</dbReference>
<gene>
    <name evidence="1" type="ORF">ACFSBI_05175</name>
</gene>
<dbReference type="EMBL" id="JBHUEA010000005">
    <property type="protein sequence ID" value="MFD1720934.1"/>
    <property type="molecule type" value="Genomic_DNA"/>
</dbReference>
<proteinExistence type="predicted"/>
<organism evidence="1 2">
    <name type="scientific">Amnibacterium endophyticum</name>
    <dbReference type="NCBI Taxonomy" id="2109337"/>
    <lineage>
        <taxon>Bacteria</taxon>
        <taxon>Bacillati</taxon>
        <taxon>Actinomycetota</taxon>
        <taxon>Actinomycetes</taxon>
        <taxon>Micrococcales</taxon>
        <taxon>Microbacteriaceae</taxon>
        <taxon>Amnibacterium</taxon>
    </lineage>
</organism>
<comment type="caution">
    <text evidence="1">The sequence shown here is derived from an EMBL/GenBank/DDBJ whole genome shotgun (WGS) entry which is preliminary data.</text>
</comment>
<accession>A0ABW4LCR7</accession>
<evidence type="ECO:0000313" key="1">
    <source>
        <dbReference type="EMBL" id="MFD1720934.1"/>
    </source>
</evidence>
<sequence>MVNTASSALNIGPRGKITSLAFTLALQNLEEVCQQIADLDLLYAQRRRELLDERNEMIRDAANNRVAIRHLQHVSGLSRNRIYQLRAEGSDE</sequence>
<dbReference type="RefSeq" id="WP_377932709.1">
    <property type="nucleotide sequence ID" value="NZ_JBHUEA010000005.1"/>
</dbReference>
<name>A0ABW4LCR7_9MICO</name>
<protein>
    <submittedName>
        <fullName evidence="1">Uncharacterized protein</fullName>
    </submittedName>
</protein>
<reference evidence="2" key="1">
    <citation type="journal article" date="2019" name="Int. J. Syst. Evol. Microbiol.">
        <title>The Global Catalogue of Microorganisms (GCM) 10K type strain sequencing project: providing services to taxonomists for standard genome sequencing and annotation.</title>
        <authorList>
            <consortium name="The Broad Institute Genomics Platform"/>
            <consortium name="The Broad Institute Genome Sequencing Center for Infectious Disease"/>
            <person name="Wu L."/>
            <person name="Ma J."/>
        </authorList>
    </citation>
    <scope>NUCLEOTIDE SEQUENCE [LARGE SCALE GENOMIC DNA]</scope>
    <source>
        <strain evidence="2">CGMCC 1.12471</strain>
    </source>
</reference>
<keyword evidence="2" id="KW-1185">Reference proteome</keyword>
<evidence type="ECO:0000313" key="2">
    <source>
        <dbReference type="Proteomes" id="UP001597347"/>
    </source>
</evidence>